<protein>
    <submittedName>
        <fullName evidence="1">Uncharacterized protein</fullName>
    </submittedName>
</protein>
<organism evidence="1 4">
    <name type="scientific">Mycobacteroides abscessus subsp. abscessus</name>
    <dbReference type="NCBI Taxonomy" id="1185650"/>
    <lineage>
        <taxon>Bacteria</taxon>
        <taxon>Bacillati</taxon>
        <taxon>Actinomycetota</taxon>
        <taxon>Actinomycetes</taxon>
        <taxon>Mycobacteriales</taxon>
        <taxon>Mycobacteriaceae</taxon>
        <taxon>Mycobacteroides</taxon>
        <taxon>Mycobacteroides abscessus</taxon>
    </lineage>
</organism>
<dbReference type="AlphaFoldDB" id="A0A1N4WYR2"/>
<sequence length="49" mass="5091">MSEVEPSANIAPADSTVRLVINAGRDCGSMASSCRLQPVSVPCNGRLTE</sequence>
<dbReference type="Proteomes" id="UP000185210">
    <property type="component" value="Unassembled WGS sequence"/>
</dbReference>
<evidence type="ECO:0000313" key="4">
    <source>
        <dbReference type="Proteomes" id="UP000185210"/>
    </source>
</evidence>
<name>A0A1N4WYR2_9MYCO</name>
<proteinExistence type="predicted"/>
<gene>
    <name evidence="1" type="ORF">SAMEA2070301_04066</name>
    <name evidence="2" type="ORF">SAMEA2152244_04111</name>
</gene>
<comment type="caution">
    <text evidence="1">The sequence shown here is derived from an EMBL/GenBank/DDBJ whole genome shotgun (WGS) entry which is preliminary data.</text>
</comment>
<evidence type="ECO:0000313" key="3">
    <source>
        <dbReference type="Proteomes" id="UP000184831"/>
    </source>
</evidence>
<accession>A0A1N4WYR2</accession>
<evidence type="ECO:0000313" key="1">
    <source>
        <dbReference type="EMBL" id="SIB56109.1"/>
    </source>
</evidence>
<dbReference type="EMBL" id="FSHM01000006">
    <property type="protein sequence ID" value="SIB56109.1"/>
    <property type="molecule type" value="Genomic_DNA"/>
</dbReference>
<evidence type="ECO:0000313" key="2">
    <source>
        <dbReference type="EMBL" id="SIN35639.1"/>
    </source>
</evidence>
<reference evidence="3 4" key="1">
    <citation type="submission" date="2016-11" db="EMBL/GenBank/DDBJ databases">
        <authorList>
            <consortium name="Pathogen Informatics"/>
        </authorList>
    </citation>
    <scope>NUCLEOTIDE SEQUENCE [LARGE SCALE GENOMIC DNA]</scope>
    <source>
        <strain evidence="1 4">104</strain>
        <strain evidence="2 3">696</strain>
    </source>
</reference>
<dbReference type="EMBL" id="FSQE01000009">
    <property type="protein sequence ID" value="SIN35639.1"/>
    <property type="molecule type" value="Genomic_DNA"/>
</dbReference>
<dbReference type="Proteomes" id="UP000184831">
    <property type="component" value="Unassembled WGS sequence"/>
</dbReference>